<organism evidence="1 2">
    <name type="scientific">Romanomermis culicivorax</name>
    <name type="common">Nematode worm</name>
    <dbReference type="NCBI Taxonomy" id="13658"/>
    <lineage>
        <taxon>Eukaryota</taxon>
        <taxon>Metazoa</taxon>
        <taxon>Ecdysozoa</taxon>
        <taxon>Nematoda</taxon>
        <taxon>Enoplea</taxon>
        <taxon>Dorylaimia</taxon>
        <taxon>Mermithida</taxon>
        <taxon>Mermithoidea</taxon>
        <taxon>Mermithidae</taxon>
        <taxon>Romanomermis</taxon>
    </lineage>
</organism>
<keyword evidence="1" id="KW-1185">Reference proteome</keyword>
<dbReference type="WBParaSite" id="nRc.2.0.1.t32424-RA">
    <property type="protein sequence ID" value="nRc.2.0.1.t32424-RA"/>
    <property type="gene ID" value="nRc.2.0.1.g32424"/>
</dbReference>
<sequence>MVTHYFLNSDLKQRDIVKRGVPCFILEHKEFYEFQFEWVQQKDNFHLKLLYRSDSGTETLFDRKLDIKQLFNGRSEFSECFDPKPVNVAAGCKNCNLLCLRLFNMKTGSGSDPFVFFYAKVEQIVCAEEYWSKGIDACYNNYIKLEYCNASYLPIVMRNKIQLAIEAYNSEH</sequence>
<name>A0A915K285_ROMCU</name>
<proteinExistence type="predicted"/>
<evidence type="ECO:0000313" key="2">
    <source>
        <dbReference type="WBParaSite" id="nRc.2.0.1.t32424-RA"/>
    </source>
</evidence>
<dbReference type="AlphaFoldDB" id="A0A915K285"/>
<reference evidence="2" key="1">
    <citation type="submission" date="2022-11" db="UniProtKB">
        <authorList>
            <consortium name="WormBaseParasite"/>
        </authorList>
    </citation>
    <scope>IDENTIFICATION</scope>
</reference>
<accession>A0A915K285</accession>
<protein>
    <submittedName>
        <fullName evidence="2">Uncharacterized protein</fullName>
    </submittedName>
</protein>
<evidence type="ECO:0000313" key="1">
    <source>
        <dbReference type="Proteomes" id="UP000887565"/>
    </source>
</evidence>
<dbReference type="Proteomes" id="UP000887565">
    <property type="component" value="Unplaced"/>
</dbReference>